<organism evidence="2 3">
    <name type="scientific">Portunus trituberculatus</name>
    <name type="common">Swimming crab</name>
    <name type="synonym">Neptunus trituberculatus</name>
    <dbReference type="NCBI Taxonomy" id="210409"/>
    <lineage>
        <taxon>Eukaryota</taxon>
        <taxon>Metazoa</taxon>
        <taxon>Ecdysozoa</taxon>
        <taxon>Arthropoda</taxon>
        <taxon>Crustacea</taxon>
        <taxon>Multicrustacea</taxon>
        <taxon>Malacostraca</taxon>
        <taxon>Eumalacostraca</taxon>
        <taxon>Eucarida</taxon>
        <taxon>Decapoda</taxon>
        <taxon>Pleocyemata</taxon>
        <taxon>Brachyura</taxon>
        <taxon>Eubrachyura</taxon>
        <taxon>Portunoidea</taxon>
        <taxon>Portunidae</taxon>
        <taxon>Portuninae</taxon>
        <taxon>Portunus</taxon>
    </lineage>
</organism>
<name>A0A5B7IBR5_PORTR</name>
<sequence>MNVRSAAKLSIPCSSLAPRRSFGSLRGVHGGVVGEERVRSFWQWRVAWRGGDLYSHQDMMYRMVDRNLNSTEIAIIYLWERRRKTVLSTFPSTIGLPEDTGVIKQGTKQDRARNSPQEPDHYPLQPQRKGTVGGWHTSGERGWLDCQKHKRRIVRGKGRKIVV</sequence>
<dbReference type="AlphaFoldDB" id="A0A5B7IBR5"/>
<accession>A0A5B7IBR5</accession>
<protein>
    <submittedName>
        <fullName evidence="2">Uncharacterized protein</fullName>
    </submittedName>
</protein>
<dbReference type="Proteomes" id="UP000324222">
    <property type="component" value="Unassembled WGS sequence"/>
</dbReference>
<comment type="caution">
    <text evidence="2">The sequence shown here is derived from an EMBL/GenBank/DDBJ whole genome shotgun (WGS) entry which is preliminary data.</text>
</comment>
<evidence type="ECO:0000313" key="3">
    <source>
        <dbReference type="Proteomes" id="UP000324222"/>
    </source>
</evidence>
<keyword evidence="3" id="KW-1185">Reference proteome</keyword>
<gene>
    <name evidence="2" type="ORF">E2C01_075860</name>
</gene>
<reference evidence="2 3" key="1">
    <citation type="submission" date="2019-05" db="EMBL/GenBank/DDBJ databases">
        <title>Another draft genome of Portunus trituberculatus and its Hox gene families provides insights of decapod evolution.</title>
        <authorList>
            <person name="Jeong J.-H."/>
            <person name="Song I."/>
            <person name="Kim S."/>
            <person name="Choi T."/>
            <person name="Kim D."/>
            <person name="Ryu S."/>
            <person name="Kim W."/>
        </authorList>
    </citation>
    <scope>NUCLEOTIDE SEQUENCE [LARGE SCALE GENOMIC DNA]</scope>
    <source>
        <tissue evidence="2">Muscle</tissue>
    </source>
</reference>
<evidence type="ECO:0000256" key="1">
    <source>
        <dbReference type="SAM" id="MobiDB-lite"/>
    </source>
</evidence>
<feature type="region of interest" description="Disordered" evidence="1">
    <location>
        <begin position="98"/>
        <end position="136"/>
    </location>
</feature>
<feature type="compositionally biased region" description="Basic and acidic residues" evidence="1">
    <location>
        <begin position="107"/>
        <end position="121"/>
    </location>
</feature>
<evidence type="ECO:0000313" key="2">
    <source>
        <dbReference type="EMBL" id="MPC81252.1"/>
    </source>
</evidence>
<dbReference type="EMBL" id="VSRR010056398">
    <property type="protein sequence ID" value="MPC81252.1"/>
    <property type="molecule type" value="Genomic_DNA"/>
</dbReference>
<proteinExistence type="predicted"/>